<dbReference type="Proteomes" id="UP000000777">
    <property type="component" value="Chromosome"/>
</dbReference>
<keyword evidence="9" id="KW-0486">Methionine biosynthesis</keyword>
<dbReference type="HOGENOM" id="CLU_735072_0_0_6"/>
<dbReference type="STRING" id="387662.CRP_121"/>
<dbReference type="UniPathway" id="UPA00050">
    <property type="reaction ID" value="UER00063"/>
</dbReference>
<accession>Q05FL9</accession>
<keyword evidence="11" id="KW-0812">Transmembrane</keyword>
<organism evidence="14 15">
    <name type="scientific">Carsonella ruddii (strain PV)</name>
    <dbReference type="NCBI Taxonomy" id="387662"/>
    <lineage>
        <taxon>Bacteria</taxon>
        <taxon>Pseudomonadati</taxon>
        <taxon>Pseudomonadota</taxon>
        <taxon>Gammaproteobacteria</taxon>
        <taxon>Oceanospirillales</taxon>
        <taxon>Halomonadaceae</taxon>
        <taxon>Zymobacter group</taxon>
        <taxon>Candidatus Carsonella</taxon>
    </lineage>
</organism>
<dbReference type="InterPro" id="IPR005106">
    <property type="entry name" value="Asp/hSer_DH_NAD-bd"/>
</dbReference>
<keyword evidence="7" id="KW-0791">Threonine biosynthesis</keyword>
<dbReference type="GO" id="GO:0050661">
    <property type="term" value="F:NADP binding"/>
    <property type="evidence" value="ECO:0007669"/>
    <property type="project" value="InterPro"/>
</dbReference>
<reference evidence="14 15" key="1">
    <citation type="journal article" date="2006" name="Science">
        <title>The 160-kilobase genome of the bacterial endosymbiont Carsonella.</title>
        <authorList>
            <person name="Nakabachi A."/>
            <person name="Yamashita A."/>
            <person name="Toh H."/>
            <person name="Ishikawa H."/>
            <person name="Dunbar H."/>
            <person name="Moran N."/>
            <person name="Hattori M."/>
        </authorList>
    </citation>
    <scope>NUCLEOTIDE SEQUENCE [LARGE SCALE GENOMIC DNA]</scope>
    <source>
        <strain evidence="14 15">PV</strain>
    </source>
</reference>
<evidence type="ECO:0000259" key="13">
    <source>
        <dbReference type="Pfam" id="PF03447"/>
    </source>
</evidence>
<keyword evidence="11" id="KW-1133">Transmembrane helix</keyword>
<dbReference type="GO" id="GO:0004412">
    <property type="term" value="F:homoserine dehydrogenase activity"/>
    <property type="evidence" value="ECO:0007669"/>
    <property type="project" value="UniProtKB-EC"/>
</dbReference>
<dbReference type="Gene3D" id="3.30.360.10">
    <property type="entry name" value="Dihydrodipicolinate Reductase, domain 2"/>
    <property type="match status" value="1"/>
</dbReference>
<evidence type="ECO:0000256" key="4">
    <source>
        <dbReference type="ARBA" id="ARBA00013213"/>
    </source>
</evidence>
<feature type="domain" description="Homoserine dehydrogenase catalytic" evidence="12">
    <location>
        <begin position="116"/>
        <end position="287"/>
    </location>
</feature>
<dbReference type="SUPFAM" id="SSF55347">
    <property type="entry name" value="Glyceraldehyde-3-phosphate dehydrogenase-like, C-terminal domain"/>
    <property type="match status" value="1"/>
</dbReference>
<dbReference type="RefSeq" id="WP_011672344.1">
    <property type="nucleotide sequence ID" value="NC_008512.1"/>
</dbReference>
<evidence type="ECO:0000313" key="14">
    <source>
        <dbReference type="EMBL" id="BAF35152.1"/>
    </source>
</evidence>
<keyword evidence="8" id="KW-0560">Oxidoreductase</keyword>
<dbReference type="PANTHER" id="PTHR43331">
    <property type="entry name" value="HOMOSERINE DEHYDROGENASE"/>
    <property type="match status" value="1"/>
</dbReference>
<dbReference type="EMBL" id="AP009180">
    <property type="protein sequence ID" value="BAF35152.1"/>
    <property type="molecule type" value="Genomic_DNA"/>
</dbReference>
<evidence type="ECO:0000256" key="6">
    <source>
        <dbReference type="ARBA" id="ARBA00022605"/>
    </source>
</evidence>
<comment type="catalytic activity">
    <reaction evidence="10">
        <text>L-homoserine + NAD(+) = L-aspartate 4-semialdehyde + NADH + H(+)</text>
        <dbReference type="Rhea" id="RHEA:15757"/>
        <dbReference type="ChEBI" id="CHEBI:15378"/>
        <dbReference type="ChEBI" id="CHEBI:57476"/>
        <dbReference type="ChEBI" id="CHEBI:57540"/>
        <dbReference type="ChEBI" id="CHEBI:57945"/>
        <dbReference type="ChEBI" id="CHEBI:537519"/>
        <dbReference type="EC" id="1.1.1.3"/>
    </reaction>
    <physiologicalReaction direction="right-to-left" evidence="10">
        <dbReference type="Rhea" id="RHEA:15759"/>
    </physiologicalReaction>
</comment>
<keyword evidence="6" id="KW-0028">Amino-acid biosynthesis</keyword>
<evidence type="ECO:0000256" key="1">
    <source>
        <dbReference type="ARBA" id="ARBA00005056"/>
    </source>
</evidence>
<evidence type="ECO:0000256" key="7">
    <source>
        <dbReference type="ARBA" id="ARBA00022697"/>
    </source>
</evidence>
<comment type="similarity">
    <text evidence="3">Belongs to the homoserine dehydrogenase family.</text>
</comment>
<comment type="pathway">
    <text evidence="2">Amino-acid biosynthesis; L-methionine biosynthesis via de novo pathway; L-homoserine from L-aspartate: step 3/3.</text>
</comment>
<dbReference type="OrthoDB" id="9808167at2"/>
<evidence type="ECO:0000256" key="11">
    <source>
        <dbReference type="SAM" id="Phobius"/>
    </source>
</evidence>
<comment type="pathway">
    <text evidence="1">Amino-acid biosynthesis; L-threonine biosynthesis; L-threonine from L-aspartate: step 3/5.</text>
</comment>
<feature type="transmembrane region" description="Helical" evidence="11">
    <location>
        <begin position="221"/>
        <end position="240"/>
    </location>
</feature>
<dbReference type="Gene3D" id="3.40.50.720">
    <property type="entry name" value="NAD(P)-binding Rossmann-like Domain"/>
    <property type="match status" value="1"/>
</dbReference>
<dbReference type="KEGG" id="crp:CRP_121"/>
<dbReference type="UniPathway" id="UPA00051">
    <property type="reaction ID" value="UER00465"/>
</dbReference>
<evidence type="ECO:0000256" key="8">
    <source>
        <dbReference type="ARBA" id="ARBA00023002"/>
    </source>
</evidence>
<sequence length="376" mass="44414">MIISIFGLGVVGSSFYNIFKNKSKVITFTRKNKFNCKLNKTFSTYKKLFVKNNIFVELIGGVNCVIEIILNSIKNKCNYVTANKEFISKYSFFLNFLFKKHNIKIFYEASVGGSLPLIRLIINYYFNNKILYCINILNGTTNFILTNLIKSNFKKLINLSIKKGFAENNYSNDLLGLDLLFKHSILFSLLFKKFFCYFKFNLESTFGTNNFLKKNFYIKKYLTILVNINNNIFSVISIFLTKNVFLYKTKNSLNLTLLNYKNFKKHILIAPGAGAEETGETVNIDLINVFKKKYFNNYKCLNNFFLLSNIYSCFNLIMYLKIDYNYLYIIKIFKIKIIKFYINKKVVLKTKKNFYKKILFFLYYIKNSNFYISKFI</sequence>
<evidence type="ECO:0000256" key="2">
    <source>
        <dbReference type="ARBA" id="ARBA00005062"/>
    </source>
</evidence>
<feature type="transmembrane region" description="Helical" evidence="11">
    <location>
        <begin position="326"/>
        <end position="342"/>
    </location>
</feature>
<dbReference type="InterPro" id="IPR001342">
    <property type="entry name" value="HDH_cat"/>
</dbReference>
<dbReference type="InterPro" id="IPR036291">
    <property type="entry name" value="NAD(P)-bd_dom_sf"/>
</dbReference>
<dbReference type="GO" id="GO:0009086">
    <property type="term" value="P:methionine biosynthetic process"/>
    <property type="evidence" value="ECO:0007669"/>
    <property type="project" value="UniProtKB-KW"/>
</dbReference>
<keyword evidence="11" id="KW-0472">Membrane</keyword>
<dbReference type="PANTHER" id="PTHR43331:SF1">
    <property type="entry name" value="HOMOSERINE DEHYDROGENASE"/>
    <property type="match status" value="1"/>
</dbReference>
<feature type="transmembrane region" description="Helical" evidence="11">
    <location>
        <begin position="300"/>
        <end position="320"/>
    </location>
</feature>
<dbReference type="Pfam" id="PF03447">
    <property type="entry name" value="NAD_binding_3"/>
    <property type="match status" value="1"/>
</dbReference>
<evidence type="ECO:0000256" key="3">
    <source>
        <dbReference type="ARBA" id="ARBA00006753"/>
    </source>
</evidence>
<evidence type="ECO:0000256" key="9">
    <source>
        <dbReference type="ARBA" id="ARBA00023167"/>
    </source>
</evidence>
<dbReference type="GO" id="GO:0009088">
    <property type="term" value="P:threonine biosynthetic process"/>
    <property type="evidence" value="ECO:0007669"/>
    <property type="project" value="UniProtKB-UniPathway"/>
</dbReference>
<gene>
    <name evidence="14" type="ordered locus">CRP_121</name>
</gene>
<dbReference type="AlphaFoldDB" id="Q05FL9"/>
<proteinExistence type="inferred from homology"/>
<evidence type="ECO:0000256" key="5">
    <source>
        <dbReference type="ARBA" id="ARBA00013376"/>
    </source>
</evidence>
<protein>
    <recommendedName>
        <fullName evidence="5">Homoserine dehydrogenase</fullName>
        <ecNumber evidence="4">1.1.1.3</ecNumber>
    </recommendedName>
</protein>
<dbReference type="SUPFAM" id="SSF51735">
    <property type="entry name" value="NAD(P)-binding Rossmann-fold domains"/>
    <property type="match status" value="1"/>
</dbReference>
<feature type="domain" description="Aspartate/homoserine dehydrogenase NAD-binding" evidence="13">
    <location>
        <begin position="7"/>
        <end position="108"/>
    </location>
</feature>
<evidence type="ECO:0000259" key="12">
    <source>
        <dbReference type="Pfam" id="PF00742"/>
    </source>
</evidence>
<name>Q05FL9_CARRP</name>
<evidence type="ECO:0000313" key="15">
    <source>
        <dbReference type="Proteomes" id="UP000000777"/>
    </source>
</evidence>
<dbReference type="Pfam" id="PF00742">
    <property type="entry name" value="Homoserine_dh"/>
    <property type="match status" value="1"/>
</dbReference>
<dbReference type="EC" id="1.1.1.3" evidence="4"/>
<evidence type="ECO:0000256" key="10">
    <source>
        <dbReference type="ARBA" id="ARBA00049031"/>
    </source>
</evidence>